<name>A0A093C2X9_9AVES</name>
<dbReference type="Proteomes" id="UP000053149">
    <property type="component" value="Unassembled WGS sequence"/>
</dbReference>
<accession>A0A093C2X9</accession>
<evidence type="ECO:0000313" key="3">
    <source>
        <dbReference type="Proteomes" id="UP000053149"/>
    </source>
</evidence>
<feature type="non-terminal residue" evidence="2">
    <location>
        <position position="1"/>
    </location>
</feature>
<keyword evidence="3" id="KW-1185">Reference proteome</keyword>
<protein>
    <submittedName>
        <fullName evidence="2">Uncharacterized protein</fullName>
    </submittedName>
</protein>
<sequence>RHSPSRGHAASPAPSKPPMQTPHTATAEAATPGLDATHGGSDARGGRDGRRRAGKEEVEEESNNKRTTITSVSPPSKTEQNCSNSRTENQPDCLLYQY</sequence>
<gene>
    <name evidence="2" type="ORF">N339_11479</name>
</gene>
<dbReference type="EMBL" id="KL233701">
    <property type="protein sequence ID" value="KFV07429.1"/>
    <property type="molecule type" value="Genomic_DNA"/>
</dbReference>
<evidence type="ECO:0000256" key="1">
    <source>
        <dbReference type="SAM" id="MobiDB-lite"/>
    </source>
</evidence>
<dbReference type="AlphaFoldDB" id="A0A093C2X9"/>
<feature type="non-terminal residue" evidence="2">
    <location>
        <position position="98"/>
    </location>
</feature>
<evidence type="ECO:0000313" key="2">
    <source>
        <dbReference type="EMBL" id="KFV07429.1"/>
    </source>
</evidence>
<feature type="region of interest" description="Disordered" evidence="1">
    <location>
        <begin position="1"/>
        <end position="98"/>
    </location>
</feature>
<organism evidence="2 3">
    <name type="scientific">Pterocles gutturalis</name>
    <name type="common">yellow-throated sandgrouse</name>
    <dbReference type="NCBI Taxonomy" id="240206"/>
    <lineage>
        <taxon>Eukaryota</taxon>
        <taxon>Metazoa</taxon>
        <taxon>Chordata</taxon>
        <taxon>Craniata</taxon>
        <taxon>Vertebrata</taxon>
        <taxon>Euteleostomi</taxon>
        <taxon>Archelosauria</taxon>
        <taxon>Archosauria</taxon>
        <taxon>Dinosauria</taxon>
        <taxon>Saurischia</taxon>
        <taxon>Theropoda</taxon>
        <taxon>Coelurosauria</taxon>
        <taxon>Aves</taxon>
        <taxon>Neognathae</taxon>
        <taxon>Neoaves</taxon>
        <taxon>Columbimorphae</taxon>
        <taxon>Pterocliformes</taxon>
        <taxon>Pteroclidae</taxon>
        <taxon>Pterocles</taxon>
    </lineage>
</organism>
<reference evidence="2 3" key="1">
    <citation type="submission" date="2014-04" db="EMBL/GenBank/DDBJ databases">
        <title>Genome evolution of avian class.</title>
        <authorList>
            <person name="Zhang G."/>
            <person name="Li C."/>
        </authorList>
    </citation>
    <scope>NUCLEOTIDE SEQUENCE [LARGE SCALE GENOMIC DNA]</scope>
    <source>
        <strain evidence="2">BGI_N339</strain>
    </source>
</reference>
<feature type="compositionally biased region" description="Low complexity" evidence="1">
    <location>
        <begin position="21"/>
        <end position="32"/>
    </location>
</feature>
<feature type="compositionally biased region" description="Polar residues" evidence="1">
    <location>
        <begin position="65"/>
        <end position="90"/>
    </location>
</feature>
<proteinExistence type="predicted"/>